<dbReference type="RefSeq" id="WP_089919231.1">
    <property type="nucleotide sequence ID" value="NZ_FOBB01000009.1"/>
</dbReference>
<dbReference type="Proteomes" id="UP000198984">
    <property type="component" value="Unassembled WGS sequence"/>
</dbReference>
<protein>
    <submittedName>
        <fullName evidence="1">Uncharacterized protein</fullName>
    </submittedName>
</protein>
<dbReference type="EMBL" id="FOBB01000009">
    <property type="protein sequence ID" value="SEN27341.1"/>
    <property type="molecule type" value="Genomic_DNA"/>
</dbReference>
<dbReference type="AlphaFoldDB" id="A0A1H8F648"/>
<dbReference type="STRING" id="573321.SAMN04488505_109120"/>
<evidence type="ECO:0000313" key="1">
    <source>
        <dbReference type="EMBL" id="SEN27341.1"/>
    </source>
</evidence>
<organism evidence="1 2">
    <name type="scientific">Chitinophaga rupis</name>
    <dbReference type="NCBI Taxonomy" id="573321"/>
    <lineage>
        <taxon>Bacteria</taxon>
        <taxon>Pseudomonadati</taxon>
        <taxon>Bacteroidota</taxon>
        <taxon>Chitinophagia</taxon>
        <taxon>Chitinophagales</taxon>
        <taxon>Chitinophagaceae</taxon>
        <taxon>Chitinophaga</taxon>
    </lineage>
</organism>
<accession>A0A1H8F648</accession>
<sequence>MNRLKYFKKEGESADGKLGYFYLEFDGDYISKQIEVYEDEIVYLDIDHPIIGNHMLGDQPFEFFDYSENEFISAEDFYEVWNKKK</sequence>
<proteinExistence type="predicted"/>
<reference evidence="1 2" key="1">
    <citation type="submission" date="2016-10" db="EMBL/GenBank/DDBJ databases">
        <authorList>
            <person name="de Groot N.N."/>
        </authorList>
    </citation>
    <scope>NUCLEOTIDE SEQUENCE [LARGE SCALE GENOMIC DNA]</scope>
    <source>
        <strain evidence="1 2">DSM 21039</strain>
    </source>
</reference>
<name>A0A1H8F648_9BACT</name>
<gene>
    <name evidence="1" type="ORF">SAMN04488505_109120</name>
</gene>
<evidence type="ECO:0000313" key="2">
    <source>
        <dbReference type="Proteomes" id="UP000198984"/>
    </source>
</evidence>
<keyword evidence="2" id="KW-1185">Reference proteome</keyword>
<dbReference type="OrthoDB" id="288554at2"/>